<evidence type="ECO:0000313" key="2">
    <source>
        <dbReference type="EMBL" id="RZU98383.1"/>
    </source>
</evidence>
<feature type="transmembrane region" description="Helical" evidence="1">
    <location>
        <begin position="150"/>
        <end position="170"/>
    </location>
</feature>
<dbReference type="AlphaFoldDB" id="A0A4Q8CZE9"/>
<accession>A0A4Q8CZE9</accession>
<sequence length="182" mass="19742">MRRFLPVSAVVTVVIVYSLFYLWMIGDLSIHSQAGWGWQSVPDWTGRLTDRRGPFLFEPTAQLTAPLGTWLISPLNSLVAMGLGGLLGGNLLIWHRRRQLPVYCQAGRSGRWSALASVPALLAGGACCAPALLLVIATPSIGFLAGLFPWLVPLSAALLSGTLTAQIFFYHAARQRVEQRTG</sequence>
<comment type="caution">
    <text evidence="2">The sequence shown here is derived from an EMBL/GenBank/DDBJ whole genome shotgun (WGS) entry which is preliminary data.</text>
</comment>
<evidence type="ECO:0000256" key="1">
    <source>
        <dbReference type="SAM" id="Phobius"/>
    </source>
</evidence>
<dbReference type="RefSeq" id="WP_170230878.1">
    <property type="nucleotide sequence ID" value="NZ_VMKO01000001.1"/>
</dbReference>
<evidence type="ECO:0000313" key="3">
    <source>
        <dbReference type="Proteomes" id="UP000292298"/>
    </source>
</evidence>
<keyword evidence="1" id="KW-0812">Transmembrane</keyword>
<feature type="transmembrane region" description="Helical" evidence="1">
    <location>
        <begin position="70"/>
        <end position="93"/>
    </location>
</feature>
<dbReference type="Proteomes" id="UP000292298">
    <property type="component" value="Unassembled WGS sequence"/>
</dbReference>
<dbReference type="EMBL" id="SHLI01000001">
    <property type="protein sequence ID" value="RZU98383.1"/>
    <property type="molecule type" value="Genomic_DNA"/>
</dbReference>
<reference evidence="2 3" key="1">
    <citation type="submission" date="2019-02" db="EMBL/GenBank/DDBJ databases">
        <title>Genomic Encyclopedia of Type Strains, Phase IV (KMG-IV): sequencing the most valuable type-strain genomes for metagenomic binning, comparative biology and taxonomic classification.</title>
        <authorList>
            <person name="Goeker M."/>
        </authorList>
    </citation>
    <scope>NUCLEOTIDE SEQUENCE [LARGE SCALE GENOMIC DNA]</scope>
    <source>
        <strain evidence="2 3">DSM 21056</strain>
    </source>
</reference>
<keyword evidence="3" id="KW-1185">Reference proteome</keyword>
<gene>
    <name evidence="2" type="ORF">EV698_0629</name>
</gene>
<feature type="transmembrane region" description="Helical" evidence="1">
    <location>
        <begin position="114"/>
        <end position="138"/>
    </location>
</feature>
<protein>
    <submittedName>
        <fullName evidence="2">Uncharacterized protein</fullName>
    </submittedName>
</protein>
<proteinExistence type="predicted"/>
<keyword evidence="1" id="KW-0472">Membrane</keyword>
<feature type="transmembrane region" description="Helical" evidence="1">
    <location>
        <begin position="7"/>
        <end position="26"/>
    </location>
</feature>
<name>A0A4Q8CZE9_9GAMM</name>
<organism evidence="2 3">
    <name type="scientific">Spiribacter vilamensis</name>
    <dbReference type="NCBI Taxonomy" id="531306"/>
    <lineage>
        <taxon>Bacteria</taxon>
        <taxon>Pseudomonadati</taxon>
        <taxon>Pseudomonadota</taxon>
        <taxon>Gammaproteobacteria</taxon>
        <taxon>Chromatiales</taxon>
        <taxon>Ectothiorhodospiraceae</taxon>
        <taxon>Spiribacter</taxon>
    </lineage>
</organism>
<keyword evidence="1" id="KW-1133">Transmembrane helix</keyword>